<dbReference type="Proteomes" id="UP000289555">
    <property type="component" value="Chromosome"/>
</dbReference>
<accession>A0ABN5WT07</accession>
<reference evidence="2" key="1">
    <citation type="journal article" date="2019" name="Microbiol. Resour. Announc.">
        <title>Complete Genome Sequence of Halomonas olivaria, a Moderately Halophilic Bacterium Isolated from Olive Processing Effluents, Obtained by Nanopore Sequencing.</title>
        <authorList>
            <person name="Nagata S."/>
            <person name="Ii K.M."/>
            <person name="Tsukimi T."/>
            <person name="Miura M.C."/>
            <person name="Galipon J."/>
            <person name="Arakawa K."/>
        </authorList>
    </citation>
    <scope>NUCLEOTIDE SEQUENCE [LARGE SCALE GENOMIC DNA]</scope>
    <source>
        <strain evidence="2">TYRC17</strain>
    </source>
</reference>
<sequence>MASTASIRTAHNERFLTQHPARISWGWQRTLYAEPAAQPYQQADTTTQVVWLQGEQWHADLRLPANGPNFSGITGLEACNRAQLEWLASLTAFAGVTQIEGEQRPSLCTWHRFQDLCPSLEKDVGLLQWVNGTTLEERHPHGHYVEHWQQISTEAAEEEIRCDKQGAFAGCK</sequence>
<evidence type="ECO:0000313" key="1">
    <source>
        <dbReference type="EMBL" id="BBI50069.1"/>
    </source>
</evidence>
<proteinExistence type="predicted"/>
<protein>
    <submittedName>
        <fullName evidence="1">Uncharacterized protein</fullName>
    </submittedName>
</protein>
<keyword evidence="2" id="KW-1185">Reference proteome</keyword>
<organism evidence="1 2">
    <name type="scientific">Vreelandella olivaria</name>
    <dbReference type="NCBI Taxonomy" id="390919"/>
    <lineage>
        <taxon>Bacteria</taxon>
        <taxon>Pseudomonadati</taxon>
        <taxon>Pseudomonadota</taxon>
        <taxon>Gammaproteobacteria</taxon>
        <taxon>Oceanospirillales</taxon>
        <taxon>Halomonadaceae</taxon>
        <taxon>Vreelandella</taxon>
    </lineage>
</organism>
<evidence type="ECO:0000313" key="2">
    <source>
        <dbReference type="Proteomes" id="UP000289555"/>
    </source>
</evidence>
<name>A0ABN5WT07_9GAMM</name>
<gene>
    <name evidence="1" type="ORF">HORIV_24900</name>
</gene>
<dbReference type="EMBL" id="AP019416">
    <property type="protein sequence ID" value="BBI50069.1"/>
    <property type="molecule type" value="Genomic_DNA"/>
</dbReference>